<evidence type="ECO:0000256" key="1">
    <source>
        <dbReference type="SAM" id="Phobius"/>
    </source>
</evidence>
<reference evidence="2 3" key="1">
    <citation type="submission" date="2018-08" db="EMBL/GenBank/DDBJ databases">
        <title>A genome reference for cultivated species of the human gut microbiota.</title>
        <authorList>
            <person name="Zou Y."/>
            <person name="Xue W."/>
            <person name="Luo G."/>
        </authorList>
    </citation>
    <scope>NUCLEOTIDE SEQUENCE [LARGE SCALE GENOMIC DNA]</scope>
    <source>
        <strain evidence="2 3">AM22-1</strain>
    </source>
</reference>
<comment type="caution">
    <text evidence="2">The sequence shown here is derived from an EMBL/GenBank/DDBJ whole genome shotgun (WGS) entry which is preliminary data.</text>
</comment>
<evidence type="ECO:0000313" key="2">
    <source>
        <dbReference type="EMBL" id="RHG66293.1"/>
    </source>
</evidence>
<evidence type="ECO:0000313" key="3">
    <source>
        <dbReference type="Proteomes" id="UP000286501"/>
    </source>
</evidence>
<feature type="transmembrane region" description="Helical" evidence="1">
    <location>
        <begin position="15"/>
        <end position="37"/>
    </location>
</feature>
<dbReference type="AlphaFoldDB" id="A0A3R6L3N5"/>
<protein>
    <submittedName>
        <fullName evidence="2">Uncharacterized protein</fullName>
    </submittedName>
</protein>
<dbReference type="Proteomes" id="UP000286501">
    <property type="component" value="Unassembled WGS sequence"/>
</dbReference>
<name>A0A3R6L3N5_9BACT</name>
<dbReference type="EMBL" id="QRIN01000022">
    <property type="protein sequence ID" value="RHG66293.1"/>
    <property type="molecule type" value="Genomic_DNA"/>
</dbReference>
<keyword evidence="1" id="KW-0812">Transmembrane</keyword>
<keyword evidence="1" id="KW-0472">Membrane</keyword>
<organism evidence="2 3">
    <name type="scientific">Segatella copri</name>
    <dbReference type="NCBI Taxonomy" id="165179"/>
    <lineage>
        <taxon>Bacteria</taxon>
        <taxon>Pseudomonadati</taxon>
        <taxon>Bacteroidota</taxon>
        <taxon>Bacteroidia</taxon>
        <taxon>Bacteroidales</taxon>
        <taxon>Prevotellaceae</taxon>
        <taxon>Segatella</taxon>
    </lineage>
</organism>
<accession>A0A3R6L3N5</accession>
<gene>
    <name evidence="2" type="ORF">DW250_06735</name>
</gene>
<keyword evidence="1" id="KW-1133">Transmembrane helix</keyword>
<sequence>MFGQLFSLWRNERTVAILFFLQIPSYIKIGVNLCLFFSKQRFFAKSTWQLSVESAFFKFFNLKSF</sequence>
<proteinExistence type="predicted"/>